<keyword evidence="2" id="KW-0813">Transport</keyword>
<dbReference type="SUPFAM" id="SSF81324">
    <property type="entry name" value="Voltage-gated potassium channels"/>
    <property type="match status" value="1"/>
</dbReference>
<feature type="transmembrane region" description="Helical" evidence="9">
    <location>
        <begin position="35"/>
        <end position="61"/>
    </location>
</feature>
<evidence type="ECO:0000256" key="9">
    <source>
        <dbReference type="SAM" id="Phobius"/>
    </source>
</evidence>
<reference evidence="11" key="1">
    <citation type="submission" date="2020-10" db="EMBL/GenBank/DDBJ databases">
        <title>Catharus ustulatus (Swainson's thrush) genome, bCatUst1, primary haplotype v2.</title>
        <authorList>
            <person name="Delmore K."/>
            <person name="Vafadar M."/>
            <person name="Formenti G."/>
            <person name="Chow W."/>
            <person name="Pelan S."/>
            <person name="Howe K."/>
            <person name="Rhie A."/>
            <person name="Mountcastle J."/>
            <person name="Haase B."/>
            <person name="Fedrigo O."/>
            <person name="Jarvis E.D."/>
        </authorList>
    </citation>
    <scope>NUCLEOTIDE SEQUENCE [LARGE SCALE GENOMIC DNA]</scope>
</reference>
<dbReference type="GO" id="GO:0015271">
    <property type="term" value="F:outward rectifier potassium channel activity"/>
    <property type="evidence" value="ECO:0007669"/>
    <property type="project" value="TreeGrafter"/>
</dbReference>
<evidence type="ECO:0000256" key="2">
    <source>
        <dbReference type="ARBA" id="ARBA00022448"/>
    </source>
</evidence>
<evidence type="ECO:0000256" key="7">
    <source>
        <dbReference type="ARBA" id="ARBA00023136"/>
    </source>
</evidence>
<reference evidence="11" key="3">
    <citation type="submission" date="2025-09" db="UniProtKB">
        <authorList>
            <consortium name="Ensembl"/>
        </authorList>
    </citation>
    <scope>IDENTIFICATION</scope>
</reference>
<keyword evidence="5 9" id="KW-1133">Transmembrane helix</keyword>
<dbReference type="PANTHER" id="PTHR11003:SF28">
    <property type="entry name" value="POTASSIUM CHANNEL SUBFAMILY K MEMBER 6"/>
    <property type="match status" value="1"/>
</dbReference>
<dbReference type="Proteomes" id="UP000694563">
    <property type="component" value="Chromosome 34"/>
</dbReference>
<sequence>MFLLSATARRLAGPLAHRPRDYLQSRWGYSRRGAALAHLLALLAVTAVLLVVLPATAFYLLEATWSYLDAVYFCAISLCTVGFGDLVPARQARQPLRQLYQVAVAGESGGLVWVGFCCTGLVLLGWVLGEFDFCWVGFCWVWVRWVLLCWVFGILVECGLGWILDGLSWVWMGWLGWVLGGLGWVLLSWVLLGWVLLGWVGFC</sequence>
<dbReference type="AlphaFoldDB" id="A0A8C3UYB6"/>
<dbReference type="InterPro" id="IPR013099">
    <property type="entry name" value="K_chnl_dom"/>
</dbReference>
<feature type="transmembrane region" description="Helical" evidence="9">
    <location>
        <begin position="141"/>
        <end position="164"/>
    </location>
</feature>
<dbReference type="GO" id="GO:0005886">
    <property type="term" value="C:plasma membrane"/>
    <property type="evidence" value="ECO:0007669"/>
    <property type="project" value="TreeGrafter"/>
</dbReference>
<evidence type="ECO:0000259" key="10">
    <source>
        <dbReference type="Pfam" id="PF07885"/>
    </source>
</evidence>
<dbReference type="Gene3D" id="1.10.287.70">
    <property type="match status" value="1"/>
</dbReference>
<evidence type="ECO:0000313" key="11">
    <source>
        <dbReference type="Ensembl" id="ENSCUSP00005020152.1"/>
    </source>
</evidence>
<dbReference type="GO" id="GO:0022841">
    <property type="term" value="F:potassium ion leak channel activity"/>
    <property type="evidence" value="ECO:0007669"/>
    <property type="project" value="TreeGrafter"/>
</dbReference>
<proteinExistence type="predicted"/>
<name>A0A8C3UYB6_CATUS</name>
<evidence type="ECO:0000256" key="8">
    <source>
        <dbReference type="ARBA" id="ARBA00023303"/>
    </source>
</evidence>
<protein>
    <recommendedName>
        <fullName evidence="10">Potassium channel domain-containing protein</fullName>
    </recommendedName>
</protein>
<evidence type="ECO:0000256" key="3">
    <source>
        <dbReference type="ARBA" id="ARBA00022692"/>
    </source>
</evidence>
<dbReference type="PANTHER" id="PTHR11003">
    <property type="entry name" value="POTASSIUM CHANNEL, SUBFAMILY K"/>
    <property type="match status" value="1"/>
</dbReference>
<feature type="transmembrane region" description="Helical" evidence="9">
    <location>
        <begin position="110"/>
        <end position="129"/>
    </location>
</feature>
<dbReference type="InterPro" id="IPR003280">
    <property type="entry name" value="2pore_dom_K_chnl"/>
</dbReference>
<accession>A0A8C3UYB6</accession>
<keyword evidence="6" id="KW-0406">Ion transport</keyword>
<feature type="transmembrane region" description="Helical" evidence="9">
    <location>
        <begin position="176"/>
        <end position="202"/>
    </location>
</feature>
<evidence type="ECO:0000313" key="12">
    <source>
        <dbReference type="Proteomes" id="UP000694563"/>
    </source>
</evidence>
<dbReference type="GO" id="GO:0030322">
    <property type="term" value="P:stabilization of membrane potential"/>
    <property type="evidence" value="ECO:0007669"/>
    <property type="project" value="TreeGrafter"/>
</dbReference>
<keyword evidence="7 9" id="KW-0472">Membrane</keyword>
<evidence type="ECO:0000256" key="1">
    <source>
        <dbReference type="ARBA" id="ARBA00004141"/>
    </source>
</evidence>
<evidence type="ECO:0000256" key="5">
    <source>
        <dbReference type="ARBA" id="ARBA00022989"/>
    </source>
</evidence>
<keyword evidence="12" id="KW-1185">Reference proteome</keyword>
<keyword evidence="4" id="KW-0630">Potassium</keyword>
<keyword evidence="3 9" id="KW-0812">Transmembrane</keyword>
<evidence type="ECO:0000256" key="6">
    <source>
        <dbReference type="ARBA" id="ARBA00023065"/>
    </source>
</evidence>
<organism evidence="11 12">
    <name type="scientific">Catharus ustulatus</name>
    <name type="common">Russet-backed thrush</name>
    <name type="synonym">Hylocichla ustulatus</name>
    <dbReference type="NCBI Taxonomy" id="91951"/>
    <lineage>
        <taxon>Eukaryota</taxon>
        <taxon>Metazoa</taxon>
        <taxon>Chordata</taxon>
        <taxon>Craniata</taxon>
        <taxon>Vertebrata</taxon>
        <taxon>Euteleostomi</taxon>
        <taxon>Archelosauria</taxon>
        <taxon>Archosauria</taxon>
        <taxon>Dinosauria</taxon>
        <taxon>Saurischia</taxon>
        <taxon>Theropoda</taxon>
        <taxon>Coelurosauria</taxon>
        <taxon>Aves</taxon>
        <taxon>Neognathae</taxon>
        <taxon>Neoaves</taxon>
        <taxon>Telluraves</taxon>
        <taxon>Australaves</taxon>
        <taxon>Passeriformes</taxon>
        <taxon>Turdidae</taxon>
        <taxon>Catharus</taxon>
    </lineage>
</organism>
<feature type="transmembrane region" description="Helical" evidence="9">
    <location>
        <begin position="67"/>
        <end position="89"/>
    </location>
</feature>
<feature type="domain" description="Potassium channel" evidence="10">
    <location>
        <begin position="48"/>
        <end position="128"/>
    </location>
</feature>
<dbReference type="Pfam" id="PF07885">
    <property type="entry name" value="Ion_trans_2"/>
    <property type="match status" value="1"/>
</dbReference>
<reference evidence="11" key="2">
    <citation type="submission" date="2025-08" db="UniProtKB">
        <authorList>
            <consortium name="Ensembl"/>
        </authorList>
    </citation>
    <scope>IDENTIFICATION</scope>
</reference>
<keyword evidence="8" id="KW-0407">Ion channel</keyword>
<evidence type="ECO:0000256" key="4">
    <source>
        <dbReference type="ARBA" id="ARBA00022958"/>
    </source>
</evidence>
<comment type="subcellular location">
    <subcellularLocation>
        <location evidence="1">Membrane</location>
        <topology evidence="1">Multi-pass membrane protein</topology>
    </subcellularLocation>
</comment>
<dbReference type="Ensembl" id="ENSCUST00005020902.1">
    <property type="protein sequence ID" value="ENSCUSP00005020152.1"/>
    <property type="gene ID" value="ENSCUSG00005012871.1"/>
</dbReference>